<evidence type="ECO:0000256" key="1">
    <source>
        <dbReference type="SAM" id="Phobius"/>
    </source>
</evidence>
<dbReference type="Proteomes" id="UP001184861">
    <property type="component" value="Unassembled WGS sequence"/>
</dbReference>
<keyword evidence="1" id="KW-0472">Membrane</keyword>
<comment type="caution">
    <text evidence="2">The sequence shown here is derived from an EMBL/GenBank/DDBJ whole genome shotgun (WGS) entry which is preliminary data.</text>
</comment>
<organism evidence="2 3">
    <name type="scientific">Chryseobacterium rhizosphaerae</name>
    <dbReference type="NCBI Taxonomy" id="395937"/>
    <lineage>
        <taxon>Bacteria</taxon>
        <taxon>Pseudomonadati</taxon>
        <taxon>Bacteroidota</taxon>
        <taxon>Flavobacteriia</taxon>
        <taxon>Flavobacteriales</taxon>
        <taxon>Weeksellaceae</taxon>
        <taxon>Chryseobacterium group</taxon>
        <taxon>Chryseobacterium</taxon>
    </lineage>
</organism>
<sequence length="111" mass="13088">MVSRNVGFKIPGAIAFCLAVLGYFFYKDNLRKESKSMEEKNVTISFSGKIDSMYRDYSNHGVTVLMLNNKKRLEFNMYEYSRFQKNDSIVKHKNEDSIHVYRNGTIKSYKY</sequence>
<gene>
    <name evidence="2" type="ORF">J2787_000633</name>
</gene>
<reference evidence="2" key="1">
    <citation type="submission" date="2023-07" db="EMBL/GenBank/DDBJ databases">
        <title>Sorghum-associated microbial communities from plants grown in Nebraska, USA.</title>
        <authorList>
            <person name="Schachtman D."/>
        </authorList>
    </citation>
    <scope>NUCLEOTIDE SEQUENCE</scope>
    <source>
        <strain evidence="2">DS2360</strain>
    </source>
</reference>
<dbReference type="AlphaFoldDB" id="A0AAE3Y7X3"/>
<proteinExistence type="predicted"/>
<dbReference type="EMBL" id="JAVDQY010000001">
    <property type="protein sequence ID" value="MDR6525263.1"/>
    <property type="molecule type" value="Genomic_DNA"/>
</dbReference>
<dbReference type="RefSeq" id="WP_309944584.1">
    <property type="nucleotide sequence ID" value="NZ_JAVDQY010000001.1"/>
</dbReference>
<protein>
    <submittedName>
        <fullName evidence="2">Uncharacterized protein</fullName>
    </submittedName>
</protein>
<feature type="transmembrane region" description="Helical" evidence="1">
    <location>
        <begin position="6"/>
        <end position="26"/>
    </location>
</feature>
<name>A0AAE3Y7X3_9FLAO</name>
<accession>A0AAE3Y7X3</accession>
<keyword evidence="1" id="KW-1133">Transmembrane helix</keyword>
<evidence type="ECO:0000313" key="3">
    <source>
        <dbReference type="Proteomes" id="UP001184861"/>
    </source>
</evidence>
<keyword evidence="1" id="KW-0812">Transmembrane</keyword>
<evidence type="ECO:0000313" key="2">
    <source>
        <dbReference type="EMBL" id="MDR6525263.1"/>
    </source>
</evidence>